<name>A0AAE0Y446_9GAST</name>
<evidence type="ECO:0000313" key="3">
    <source>
        <dbReference type="Proteomes" id="UP001283361"/>
    </source>
</evidence>
<feature type="region of interest" description="Disordered" evidence="1">
    <location>
        <begin position="74"/>
        <end position="96"/>
    </location>
</feature>
<feature type="compositionally biased region" description="Polar residues" evidence="1">
    <location>
        <begin position="82"/>
        <end position="96"/>
    </location>
</feature>
<sequence length="189" mass="21007">MPTAVALGQLVDLALGSPEVGAVNFNVLHTLLHAMIQKLNIQDVKADIDEHDRELLSTHTGPRAYSAFSVVSADSGKGEDSFSMSEDNLSEKSSYTTPKRSAYHKLEKQVAELTRQMDEFNKLPSNELLMNRTQGKDVDRPVTDMWQYMQLKKRVDANEEGVGKGQVVNVIFAIFRCSSCLMACLRCVP</sequence>
<dbReference type="EMBL" id="JAWDGP010006973">
    <property type="protein sequence ID" value="KAK3732341.1"/>
    <property type="molecule type" value="Genomic_DNA"/>
</dbReference>
<comment type="caution">
    <text evidence="2">The sequence shown here is derived from an EMBL/GenBank/DDBJ whole genome shotgun (WGS) entry which is preliminary data.</text>
</comment>
<protein>
    <submittedName>
        <fullName evidence="2">Uncharacterized protein</fullName>
    </submittedName>
</protein>
<keyword evidence="3" id="KW-1185">Reference proteome</keyword>
<organism evidence="2 3">
    <name type="scientific">Elysia crispata</name>
    <name type="common">lettuce slug</name>
    <dbReference type="NCBI Taxonomy" id="231223"/>
    <lineage>
        <taxon>Eukaryota</taxon>
        <taxon>Metazoa</taxon>
        <taxon>Spiralia</taxon>
        <taxon>Lophotrochozoa</taxon>
        <taxon>Mollusca</taxon>
        <taxon>Gastropoda</taxon>
        <taxon>Heterobranchia</taxon>
        <taxon>Euthyneura</taxon>
        <taxon>Panpulmonata</taxon>
        <taxon>Sacoglossa</taxon>
        <taxon>Placobranchoidea</taxon>
        <taxon>Plakobranchidae</taxon>
        <taxon>Elysia</taxon>
    </lineage>
</organism>
<evidence type="ECO:0000256" key="1">
    <source>
        <dbReference type="SAM" id="MobiDB-lite"/>
    </source>
</evidence>
<proteinExistence type="predicted"/>
<evidence type="ECO:0000313" key="2">
    <source>
        <dbReference type="EMBL" id="KAK3732341.1"/>
    </source>
</evidence>
<gene>
    <name evidence="2" type="ORF">RRG08_055924</name>
</gene>
<dbReference type="PANTHER" id="PTHR47080">
    <property type="entry name" value="CHROMOSOME 16 OPEN READING FRAME 96"/>
    <property type="match status" value="1"/>
</dbReference>
<dbReference type="Proteomes" id="UP001283361">
    <property type="component" value="Unassembled WGS sequence"/>
</dbReference>
<dbReference type="PANTHER" id="PTHR47080:SF1">
    <property type="entry name" value="CHROMOSOME 16 OPEN READING FRAME 96"/>
    <property type="match status" value="1"/>
</dbReference>
<accession>A0AAE0Y446</accession>
<dbReference type="AlphaFoldDB" id="A0AAE0Y446"/>
<reference evidence="2" key="1">
    <citation type="journal article" date="2023" name="G3 (Bethesda)">
        <title>A reference genome for the long-term kleptoplast-retaining sea slug Elysia crispata morphotype clarki.</title>
        <authorList>
            <person name="Eastman K.E."/>
            <person name="Pendleton A.L."/>
            <person name="Shaikh M.A."/>
            <person name="Suttiyut T."/>
            <person name="Ogas R."/>
            <person name="Tomko P."/>
            <person name="Gavelis G."/>
            <person name="Widhalm J.R."/>
            <person name="Wisecaver J.H."/>
        </authorList>
    </citation>
    <scope>NUCLEOTIDE SEQUENCE</scope>
    <source>
        <strain evidence="2">ECLA1</strain>
    </source>
</reference>